<feature type="region of interest" description="Disordered" evidence="1">
    <location>
        <begin position="314"/>
        <end position="426"/>
    </location>
</feature>
<feature type="region of interest" description="Disordered" evidence="1">
    <location>
        <begin position="237"/>
        <end position="274"/>
    </location>
</feature>
<feature type="compositionally biased region" description="Basic and acidic residues" evidence="1">
    <location>
        <begin position="360"/>
        <end position="371"/>
    </location>
</feature>
<feature type="region of interest" description="Disordered" evidence="1">
    <location>
        <begin position="1"/>
        <end position="34"/>
    </location>
</feature>
<feature type="compositionally biased region" description="Low complexity" evidence="1">
    <location>
        <begin position="237"/>
        <end position="246"/>
    </location>
</feature>
<dbReference type="CDD" id="cd17470">
    <property type="entry name" value="T3SS_Flik_C"/>
    <property type="match status" value="1"/>
</dbReference>
<feature type="compositionally biased region" description="Polar residues" evidence="1">
    <location>
        <begin position="372"/>
        <end position="381"/>
    </location>
</feature>
<dbReference type="Proteomes" id="UP001399917">
    <property type="component" value="Unassembled WGS sequence"/>
</dbReference>
<keyword evidence="4" id="KW-1185">Reference proteome</keyword>
<evidence type="ECO:0000259" key="2">
    <source>
        <dbReference type="Pfam" id="PF02120"/>
    </source>
</evidence>
<proteinExistence type="predicted"/>
<organism evidence="3 4">
    <name type="scientific">Celeribacter arenosi</name>
    <dbReference type="NCBI Taxonomy" id="792649"/>
    <lineage>
        <taxon>Bacteria</taxon>
        <taxon>Pseudomonadati</taxon>
        <taxon>Pseudomonadota</taxon>
        <taxon>Alphaproteobacteria</taxon>
        <taxon>Rhodobacterales</taxon>
        <taxon>Roseobacteraceae</taxon>
        <taxon>Celeribacter</taxon>
    </lineage>
</organism>
<protein>
    <recommendedName>
        <fullName evidence="2">Flagellar hook-length control protein-like C-terminal domain-containing protein</fullName>
    </recommendedName>
</protein>
<feature type="region of interest" description="Disordered" evidence="1">
    <location>
        <begin position="584"/>
        <end position="633"/>
    </location>
</feature>
<dbReference type="Gene3D" id="3.30.750.140">
    <property type="match status" value="1"/>
</dbReference>
<feature type="compositionally biased region" description="Polar residues" evidence="1">
    <location>
        <begin position="322"/>
        <end position="331"/>
    </location>
</feature>
<feature type="compositionally biased region" description="Polar residues" evidence="1">
    <location>
        <begin position="340"/>
        <end position="350"/>
    </location>
</feature>
<dbReference type="EMBL" id="BAABDF010000003">
    <property type="protein sequence ID" value="GAA3859048.1"/>
    <property type="molecule type" value="Genomic_DNA"/>
</dbReference>
<feature type="domain" description="Flagellar hook-length control protein-like C-terminal" evidence="2">
    <location>
        <begin position="520"/>
        <end position="586"/>
    </location>
</feature>
<dbReference type="InterPro" id="IPR021136">
    <property type="entry name" value="Flagellar_hook_control-like_C"/>
</dbReference>
<name>A0ABP7JYW4_9RHOB</name>
<dbReference type="Pfam" id="PF02120">
    <property type="entry name" value="Flg_hook"/>
    <property type="match status" value="1"/>
</dbReference>
<evidence type="ECO:0000313" key="4">
    <source>
        <dbReference type="Proteomes" id="UP001399917"/>
    </source>
</evidence>
<accession>A0ABP7JYW4</accession>
<dbReference type="InterPro" id="IPR038610">
    <property type="entry name" value="FliK-like_C_sf"/>
</dbReference>
<comment type="caution">
    <text evidence="3">The sequence shown here is derived from an EMBL/GenBank/DDBJ whole genome shotgun (WGS) entry which is preliminary data.</text>
</comment>
<evidence type="ECO:0000256" key="1">
    <source>
        <dbReference type="SAM" id="MobiDB-lite"/>
    </source>
</evidence>
<sequence length="633" mass="65681">MQEMQNSVSNLPTLLPVTSSQGGTDSVAGKPPVAGTNDADMMAFASFLQDGQNRSTLNAGNGAENSGAQVLAGQFFPNQLPRESILKGASLLKMEAQIEPGVNPRQPTATDVAPLSVLARTSDNAEDTAQSHDLPAHQLRPETADVTAQTLMVNTIVAQPSAGLSTGTANLTDHRFSGEPDTGKAATAGQHERDRNPIATATTMHVGVTQQWGAETNHNHIASRADIVSGPAELATSTASGTVTSTDLASSETKISDTPVDLSSQKPSENAPAAGRNNAFFAQATSTGASVGMNQLNSTADTTSTQNARVALSPESNAVRDPQTQQPSVPQATARMGEATVSSAATQNPKSAELDPNPAARDRNARNESNPDRTAQTSKPTSVFEAAVAVSGAVPTHSRGPNASRFGKNGEDVAATVGPVSRSGSDGASIAAQTIEQGPITGSPVQDVTGQQTAIIGQGDELQTPFAEMIEPVTGERFETSASEKREPASLTALLKSPDLPPRIAAQLLQGARELADRPMEITLAPEELGKVRMTLQVGDNGAVHLLIAAERGETLDLMRRNTDLLMEQFRDLGVKDGGFSFQSFGGNSSNGEGGGDSRGDTPPTANIAAEISSPSEPLRVQLDGRTGIDIRV</sequence>
<evidence type="ECO:0000313" key="3">
    <source>
        <dbReference type="EMBL" id="GAA3859048.1"/>
    </source>
</evidence>
<gene>
    <name evidence="3" type="ORF">GCM10022404_07340</name>
</gene>
<reference evidence="4" key="1">
    <citation type="journal article" date="2019" name="Int. J. Syst. Evol. Microbiol.">
        <title>The Global Catalogue of Microorganisms (GCM) 10K type strain sequencing project: providing services to taxonomists for standard genome sequencing and annotation.</title>
        <authorList>
            <consortium name="The Broad Institute Genomics Platform"/>
            <consortium name="The Broad Institute Genome Sequencing Center for Infectious Disease"/>
            <person name="Wu L."/>
            <person name="Ma J."/>
        </authorList>
    </citation>
    <scope>NUCLEOTIDE SEQUENCE [LARGE SCALE GENOMIC DNA]</scope>
    <source>
        <strain evidence="4">JCM 17190</strain>
    </source>
</reference>
<feature type="compositionally biased region" description="Polar residues" evidence="1">
    <location>
        <begin position="1"/>
        <end position="24"/>
    </location>
</feature>